<protein>
    <submittedName>
        <fullName evidence="1">(northern house mosquito) hypothetical protein</fullName>
    </submittedName>
</protein>
<dbReference type="EMBL" id="HBUE01103696">
    <property type="protein sequence ID" value="CAG6486336.1"/>
    <property type="molecule type" value="Transcribed_RNA"/>
</dbReference>
<name>A0A8D8K4V1_CULPI</name>
<dbReference type="EMBL" id="HBUE01200607">
    <property type="protein sequence ID" value="CAG6529687.1"/>
    <property type="molecule type" value="Transcribed_RNA"/>
</dbReference>
<proteinExistence type="predicted"/>
<dbReference type="EMBL" id="HBUE01306769">
    <property type="protein sequence ID" value="CAG6581477.1"/>
    <property type="molecule type" value="Transcribed_RNA"/>
</dbReference>
<accession>A0A8D8K4V1</accession>
<reference evidence="1" key="1">
    <citation type="submission" date="2021-05" db="EMBL/GenBank/DDBJ databases">
        <authorList>
            <person name="Alioto T."/>
            <person name="Alioto T."/>
            <person name="Gomez Garrido J."/>
        </authorList>
    </citation>
    <scope>NUCLEOTIDE SEQUENCE</scope>
</reference>
<organism evidence="1">
    <name type="scientific">Culex pipiens</name>
    <name type="common">House mosquito</name>
    <dbReference type="NCBI Taxonomy" id="7175"/>
    <lineage>
        <taxon>Eukaryota</taxon>
        <taxon>Metazoa</taxon>
        <taxon>Ecdysozoa</taxon>
        <taxon>Arthropoda</taxon>
        <taxon>Hexapoda</taxon>
        <taxon>Insecta</taxon>
        <taxon>Pterygota</taxon>
        <taxon>Neoptera</taxon>
        <taxon>Endopterygota</taxon>
        <taxon>Diptera</taxon>
        <taxon>Nematocera</taxon>
        <taxon>Culicoidea</taxon>
        <taxon>Culicidae</taxon>
        <taxon>Culicinae</taxon>
        <taxon>Culicini</taxon>
        <taxon>Culex</taxon>
        <taxon>Culex</taxon>
    </lineage>
</organism>
<dbReference type="AlphaFoldDB" id="A0A8D8K4V1"/>
<evidence type="ECO:0000313" key="1">
    <source>
        <dbReference type="EMBL" id="CAG6581477.1"/>
    </source>
</evidence>
<sequence length="166" mass="18828">MFDKHGTFLFGKLRPEHQLLFDGFLPELFDDIFVNTDPSIGTSCDLVFQRIACFQILKPVAVPFGSLVERVQRVPLGHPICAALGFRQHKLANLDPAQRRSSLPSHLLDLQPVRAQLPEIVASLLKVPLENDQILVHVLDRPQRLDRLEVGQSGQDFGVRFEHEEF</sequence>